<feature type="region of interest" description="Disordered" evidence="1">
    <location>
        <begin position="1"/>
        <end position="41"/>
    </location>
</feature>
<evidence type="ECO:0000256" key="1">
    <source>
        <dbReference type="SAM" id="MobiDB-lite"/>
    </source>
</evidence>
<dbReference type="AlphaFoldDB" id="A0A9N8ZBY2"/>
<name>A0A9N8ZBY2_9GLOM</name>
<keyword evidence="3" id="KW-1185">Reference proteome</keyword>
<sequence length="41" mass="4649">MTRNIMTQHYGEVHIIQEDADNENTDSTLNEKSPVKSESVS</sequence>
<proteinExistence type="predicted"/>
<organism evidence="2 3">
    <name type="scientific">Funneliformis caledonium</name>
    <dbReference type="NCBI Taxonomy" id="1117310"/>
    <lineage>
        <taxon>Eukaryota</taxon>
        <taxon>Fungi</taxon>
        <taxon>Fungi incertae sedis</taxon>
        <taxon>Mucoromycota</taxon>
        <taxon>Glomeromycotina</taxon>
        <taxon>Glomeromycetes</taxon>
        <taxon>Glomerales</taxon>
        <taxon>Glomeraceae</taxon>
        <taxon>Funneliformis</taxon>
    </lineage>
</organism>
<evidence type="ECO:0000313" key="3">
    <source>
        <dbReference type="Proteomes" id="UP000789570"/>
    </source>
</evidence>
<accession>A0A9N8ZBY2</accession>
<comment type="caution">
    <text evidence="2">The sequence shown here is derived from an EMBL/GenBank/DDBJ whole genome shotgun (WGS) entry which is preliminary data.</text>
</comment>
<feature type="compositionally biased region" description="Polar residues" evidence="1">
    <location>
        <begin position="25"/>
        <end position="41"/>
    </location>
</feature>
<dbReference type="EMBL" id="CAJVPQ010000455">
    <property type="protein sequence ID" value="CAG8483187.1"/>
    <property type="molecule type" value="Genomic_DNA"/>
</dbReference>
<dbReference type="Proteomes" id="UP000789570">
    <property type="component" value="Unassembled WGS sequence"/>
</dbReference>
<gene>
    <name evidence="2" type="ORF">FCALED_LOCUS2821</name>
</gene>
<reference evidence="2" key="1">
    <citation type="submission" date="2021-06" db="EMBL/GenBank/DDBJ databases">
        <authorList>
            <person name="Kallberg Y."/>
            <person name="Tangrot J."/>
            <person name="Rosling A."/>
        </authorList>
    </citation>
    <scope>NUCLEOTIDE SEQUENCE</scope>
    <source>
        <strain evidence="2">UK204</strain>
    </source>
</reference>
<evidence type="ECO:0000313" key="2">
    <source>
        <dbReference type="EMBL" id="CAG8483187.1"/>
    </source>
</evidence>
<protein>
    <submittedName>
        <fullName evidence="2">10653_t:CDS:1</fullName>
    </submittedName>
</protein>